<proteinExistence type="predicted"/>
<feature type="transmembrane region" description="Helical" evidence="1">
    <location>
        <begin position="7"/>
        <end position="27"/>
    </location>
</feature>
<evidence type="ECO:0000256" key="1">
    <source>
        <dbReference type="SAM" id="Phobius"/>
    </source>
</evidence>
<keyword evidence="1" id="KW-0472">Membrane</keyword>
<dbReference type="AlphaFoldDB" id="A0A0P0EYI6"/>
<dbReference type="RefSeq" id="WP_035673579.1">
    <property type="nucleotide sequence ID" value="NZ_CP012914.1"/>
</dbReference>
<feature type="transmembrane region" description="Helical" evidence="1">
    <location>
        <begin position="47"/>
        <end position="71"/>
    </location>
</feature>
<evidence type="ECO:0000313" key="3">
    <source>
        <dbReference type="EMBL" id="QCO07831.1"/>
    </source>
</evidence>
<reference evidence="3 4" key="1">
    <citation type="submission" date="2018-09" db="EMBL/GenBank/DDBJ databases">
        <title>Whole genome based analysis of evolution and adaptive divergence in Indian and Brazilian strains of Azospirillum brasilense.</title>
        <authorList>
            <person name="Singh C."/>
            <person name="Tripathi A.K."/>
        </authorList>
    </citation>
    <scope>NUCLEOTIDE SEQUENCE [LARGE SCALE GENOMIC DNA]</scope>
    <source>
        <strain evidence="3 4">MTCC4038</strain>
    </source>
</reference>
<dbReference type="EMBL" id="JAWXYC010000004">
    <property type="protein sequence ID" value="MDX5953949.1"/>
    <property type="molecule type" value="Genomic_DNA"/>
</dbReference>
<reference evidence="2 5" key="2">
    <citation type="submission" date="2023-11" db="EMBL/GenBank/DDBJ databases">
        <title>MicrobeMod: A computational toolkit for identifying prokaryotic methylation and restriction-modification with nanopore sequencing.</title>
        <authorList>
            <person name="Crits-Christoph A."/>
            <person name="Kang S.C."/>
            <person name="Lee H."/>
            <person name="Ostrov N."/>
        </authorList>
    </citation>
    <scope>NUCLEOTIDE SEQUENCE [LARGE SCALE GENOMIC DNA]</scope>
    <source>
        <strain evidence="2 5">ATCC 29145</strain>
    </source>
</reference>
<organism evidence="3 4">
    <name type="scientific">Azospirillum brasilense</name>
    <dbReference type="NCBI Taxonomy" id="192"/>
    <lineage>
        <taxon>Bacteria</taxon>
        <taxon>Pseudomonadati</taxon>
        <taxon>Pseudomonadota</taxon>
        <taxon>Alphaproteobacteria</taxon>
        <taxon>Rhodospirillales</taxon>
        <taxon>Azospirillaceae</taxon>
        <taxon>Azospirillum</taxon>
    </lineage>
</organism>
<dbReference type="Proteomes" id="UP001277471">
    <property type="component" value="Unassembled WGS sequence"/>
</dbReference>
<accession>A0A0P0EYI6</accession>
<keyword evidence="1" id="KW-1133">Transmembrane helix</keyword>
<evidence type="ECO:0000313" key="2">
    <source>
        <dbReference type="EMBL" id="MDX5953949.1"/>
    </source>
</evidence>
<dbReference type="EMBL" id="CP032339">
    <property type="protein sequence ID" value="QCO07831.1"/>
    <property type="molecule type" value="Genomic_DNA"/>
</dbReference>
<dbReference type="GeneID" id="56448209"/>
<evidence type="ECO:0000313" key="4">
    <source>
        <dbReference type="Proteomes" id="UP000298774"/>
    </source>
</evidence>
<evidence type="ECO:0000313" key="5">
    <source>
        <dbReference type="Proteomes" id="UP001277471"/>
    </source>
</evidence>
<sequence>MWWRNVTLVYAAAFTAIGILGFIPTFLSPPPEGMTLAVESFHGYLLGLFPVNLLHNIVHLLFGLWGFFAYFSSRLASRSYLRSVAVAYAVLTVLGFIPGLNTLFGLVPLHGNDIWLHAVLAIVAGYVGFMVHETEVGTEKRAEWRA</sequence>
<feature type="transmembrane region" description="Helical" evidence="1">
    <location>
        <begin position="83"/>
        <end position="108"/>
    </location>
</feature>
<dbReference type="Proteomes" id="UP000298774">
    <property type="component" value="Chromosome"/>
</dbReference>
<feature type="transmembrane region" description="Helical" evidence="1">
    <location>
        <begin position="114"/>
        <end position="131"/>
    </location>
</feature>
<keyword evidence="1" id="KW-0812">Transmembrane</keyword>
<dbReference type="Pfam" id="PF14325">
    <property type="entry name" value="DUF4383"/>
    <property type="match status" value="1"/>
</dbReference>
<protein>
    <submittedName>
        <fullName evidence="3">DUF4383 domain-containing protein</fullName>
    </submittedName>
</protein>
<keyword evidence="5" id="KW-1185">Reference proteome</keyword>
<dbReference type="KEGG" id="abf:AMK58_07295"/>
<name>A0A0P0EYI6_AZOBR</name>
<gene>
    <name evidence="3" type="ORF">D3868_01465</name>
    <name evidence="2" type="ORF">SIM66_22485</name>
</gene>